<gene>
    <name evidence="2" type="ordered locus">A2cp1_1685</name>
</gene>
<dbReference type="AlphaFoldDB" id="B8J5T1"/>
<dbReference type="HOGENOM" id="CLU_534975_0_0_7"/>
<keyword evidence="3" id="KW-1185">Reference proteome</keyword>
<evidence type="ECO:0000256" key="1">
    <source>
        <dbReference type="SAM" id="MobiDB-lite"/>
    </source>
</evidence>
<evidence type="ECO:0000313" key="2">
    <source>
        <dbReference type="EMBL" id="ACL65028.1"/>
    </source>
</evidence>
<dbReference type="EMBL" id="CP001359">
    <property type="protein sequence ID" value="ACL65028.1"/>
    <property type="molecule type" value="Genomic_DNA"/>
</dbReference>
<feature type="region of interest" description="Disordered" evidence="1">
    <location>
        <begin position="1"/>
        <end position="44"/>
    </location>
</feature>
<feature type="compositionally biased region" description="Polar residues" evidence="1">
    <location>
        <begin position="1"/>
        <end position="12"/>
    </location>
</feature>
<proteinExistence type="predicted"/>
<dbReference type="KEGG" id="acp:A2cp1_1685"/>
<organism evidence="2 3">
    <name type="scientific">Anaeromyxobacter dehalogenans (strain ATCC BAA-258 / DSM 21875 / 2CP-1)</name>
    <dbReference type="NCBI Taxonomy" id="455488"/>
    <lineage>
        <taxon>Bacteria</taxon>
        <taxon>Pseudomonadati</taxon>
        <taxon>Myxococcota</taxon>
        <taxon>Myxococcia</taxon>
        <taxon>Myxococcales</taxon>
        <taxon>Cystobacterineae</taxon>
        <taxon>Anaeromyxobacteraceae</taxon>
        <taxon>Anaeromyxobacter</taxon>
    </lineage>
</organism>
<name>B8J5T1_ANAD2</name>
<feature type="compositionally biased region" description="Low complexity" evidence="1">
    <location>
        <begin position="20"/>
        <end position="44"/>
    </location>
</feature>
<dbReference type="RefSeq" id="WP_012632955.1">
    <property type="nucleotide sequence ID" value="NC_011891.1"/>
</dbReference>
<evidence type="ECO:0000313" key="3">
    <source>
        <dbReference type="Proteomes" id="UP000007089"/>
    </source>
</evidence>
<reference evidence="2" key="1">
    <citation type="submission" date="2009-01" db="EMBL/GenBank/DDBJ databases">
        <title>Complete sequence of Anaeromyxobacter dehalogenans 2CP-1.</title>
        <authorList>
            <consortium name="US DOE Joint Genome Institute"/>
            <person name="Lucas S."/>
            <person name="Copeland A."/>
            <person name="Lapidus A."/>
            <person name="Glavina del Rio T."/>
            <person name="Dalin E."/>
            <person name="Tice H."/>
            <person name="Bruce D."/>
            <person name="Goodwin L."/>
            <person name="Pitluck S."/>
            <person name="Saunders E."/>
            <person name="Brettin T."/>
            <person name="Detter J.C."/>
            <person name="Han C."/>
            <person name="Larimer F."/>
            <person name="Land M."/>
            <person name="Hauser L."/>
            <person name="Kyrpides N."/>
            <person name="Ovchinnikova G."/>
            <person name="Beliaev A.S."/>
            <person name="Richardson P."/>
        </authorList>
    </citation>
    <scope>NUCLEOTIDE SEQUENCE</scope>
    <source>
        <strain evidence="2">2CP-1</strain>
    </source>
</reference>
<sequence length="503" mass="51433">MLVGTASASQLPISRLAPEDAAPGPGASGRPRTRGAAGAAATAPVHAAAAAAPDPVALAGLPAAIEDARAAALSGAGGPPDPATFAALRARLAKASPALPAAYRRAVAEPLLRTLDQLGPGGFARVLREDPDRQAGARLLLDVAQAVLQRGEGHQARATAAFQEVVTDLYEGFLSAEDRRGVKPPDHGVVPPLVRWGSAETGPYTWPATATRAVGVKAAVVSLPAANASGGLLAWPALAHETAGHDILEADVGLRAQLAGAVRERLLGAGMVPEVAAYWAERIDETAADVLGVLNMGPAAAVGLVGYFRAMNAAAHGRPALRNVGRAEDPHPADMARAYLAAETVRLLSFEGAGKWADRLVAEADRDLGRVWLGKTEVPPAAVKASAALVAQAIARTRLPALEGRALQQIQDWRDRDEAVVADLREAVSGRAGRSGPARAGRAYGEGAYAAHVVAAAVYEAAGGGSDPEAVMDRMMGVLAAMHARNAGWRDAAADATAPPRVA</sequence>
<protein>
    <submittedName>
        <fullName evidence="2">Uncharacterized protein</fullName>
    </submittedName>
</protein>
<dbReference type="Proteomes" id="UP000007089">
    <property type="component" value="Chromosome"/>
</dbReference>
<accession>B8J5T1</accession>